<comment type="caution">
    <text evidence="11">The sequence shown here is derived from an EMBL/GenBank/DDBJ whole genome shotgun (WGS) entry which is preliminary data.</text>
</comment>
<evidence type="ECO:0000256" key="7">
    <source>
        <dbReference type="ARBA" id="ARBA00023121"/>
    </source>
</evidence>
<keyword evidence="3" id="KW-0812">Transmembrane</keyword>
<feature type="compositionally biased region" description="Acidic residues" evidence="9">
    <location>
        <begin position="391"/>
        <end position="410"/>
    </location>
</feature>
<evidence type="ECO:0000256" key="1">
    <source>
        <dbReference type="ARBA" id="ARBA00004586"/>
    </source>
</evidence>
<dbReference type="GO" id="GO:0008289">
    <property type="term" value="F:lipid binding"/>
    <property type="evidence" value="ECO:0007669"/>
    <property type="project" value="UniProtKB-KW"/>
</dbReference>
<dbReference type="InterPro" id="IPR031468">
    <property type="entry name" value="SMP_LBD"/>
</dbReference>
<feature type="compositionally biased region" description="Acidic residues" evidence="9">
    <location>
        <begin position="158"/>
        <end position="171"/>
    </location>
</feature>
<evidence type="ECO:0000313" key="12">
    <source>
        <dbReference type="Proteomes" id="UP001558652"/>
    </source>
</evidence>
<comment type="subcellular location">
    <subcellularLocation>
        <location evidence="1">Endoplasmic reticulum membrane</location>
    </subcellularLocation>
</comment>
<name>A0ABD0Y2S5_9HEMI</name>
<dbReference type="GO" id="GO:0006869">
    <property type="term" value="P:lipid transport"/>
    <property type="evidence" value="ECO:0007669"/>
    <property type="project" value="UniProtKB-KW"/>
</dbReference>
<dbReference type="AlphaFoldDB" id="A0ABD0Y2S5"/>
<sequence>MNFFQGWMNEYSDDYVPETYRIAFTSTVYVRLEGSLLRIATPRNKVPKRALWNEPNYKLSFDLERVYDISNCKVSLLPEGLAHKRWWSKKYPVCIDLLPNSQIGVRYRDKDPVLLEDVSTQTGPAKRDEDPTKKTGDEAKPPKADDDNGVKKVNGSGDVDDGNPDDIDDDIDDMVDDYVKIPTSLVNRSHLYLFARSDREKEIWFRRLLAAASYTSHTRPPDEEEETIEPKFREARIQRENVEAGYLQFMKKLGQMKPMPEKSRPKFRLQRDLQNSDVWVNAFVGRIVYDVLKDPTWHEKIKDKIQRKLSAIKVPVFLEELMVSNFDIGDSVPVIERSHSPVMNEYGIWIDLDVSYTGSFRMTVDTKLNLIKLKTMYNPRTRQAETAAGNELEEPAIFDSSVEDSAESSGDDSRSDSAPLRPAPKMLSMVEKIAASKRFQQVTDMKYVKKAMEGVSNTNISLIVEVKGLVGTLVVNIPPPPSDRVW</sequence>
<keyword evidence="4" id="KW-0256">Endoplasmic reticulum</keyword>
<keyword evidence="7" id="KW-0446">Lipid-binding</keyword>
<evidence type="ECO:0000256" key="5">
    <source>
        <dbReference type="ARBA" id="ARBA00022989"/>
    </source>
</evidence>
<feature type="region of interest" description="Disordered" evidence="9">
    <location>
        <begin position="385"/>
        <end position="422"/>
    </location>
</feature>
<keyword evidence="2" id="KW-0813">Transport</keyword>
<dbReference type="Proteomes" id="UP001558652">
    <property type="component" value="Unassembled WGS sequence"/>
</dbReference>
<dbReference type="PROSITE" id="PS51847">
    <property type="entry name" value="SMP"/>
    <property type="match status" value="1"/>
</dbReference>
<dbReference type="GO" id="GO:0005789">
    <property type="term" value="C:endoplasmic reticulum membrane"/>
    <property type="evidence" value="ECO:0007669"/>
    <property type="project" value="UniProtKB-SubCell"/>
</dbReference>
<feature type="compositionally biased region" description="Basic and acidic residues" evidence="9">
    <location>
        <begin position="125"/>
        <end position="150"/>
    </location>
</feature>
<feature type="region of interest" description="Disordered" evidence="9">
    <location>
        <begin position="116"/>
        <end position="171"/>
    </location>
</feature>
<proteinExistence type="predicted"/>
<evidence type="ECO:0000256" key="2">
    <source>
        <dbReference type="ARBA" id="ARBA00022448"/>
    </source>
</evidence>
<feature type="domain" description="SMP-LTD" evidence="10">
    <location>
        <begin position="272"/>
        <end position="486"/>
    </location>
</feature>
<evidence type="ECO:0000256" key="6">
    <source>
        <dbReference type="ARBA" id="ARBA00023055"/>
    </source>
</evidence>
<evidence type="ECO:0000259" key="10">
    <source>
        <dbReference type="PROSITE" id="PS51847"/>
    </source>
</evidence>
<dbReference type="PANTHER" id="PTHR13466:SF0">
    <property type="entry name" value="SMP-LTD DOMAIN-CONTAINING PROTEIN"/>
    <property type="match status" value="1"/>
</dbReference>
<keyword evidence="12" id="KW-1185">Reference proteome</keyword>
<evidence type="ECO:0000256" key="3">
    <source>
        <dbReference type="ARBA" id="ARBA00022692"/>
    </source>
</evidence>
<evidence type="ECO:0000256" key="4">
    <source>
        <dbReference type="ARBA" id="ARBA00022824"/>
    </source>
</evidence>
<evidence type="ECO:0000256" key="8">
    <source>
        <dbReference type="ARBA" id="ARBA00023136"/>
    </source>
</evidence>
<gene>
    <name evidence="11" type="ORF">AAG570_004611</name>
</gene>
<keyword evidence="6" id="KW-0445">Lipid transport</keyword>
<keyword evidence="8" id="KW-0472">Membrane</keyword>
<protein>
    <recommendedName>
        <fullName evidence="10">SMP-LTD domain-containing protein</fullName>
    </recommendedName>
</protein>
<evidence type="ECO:0000256" key="9">
    <source>
        <dbReference type="SAM" id="MobiDB-lite"/>
    </source>
</evidence>
<evidence type="ECO:0000313" key="11">
    <source>
        <dbReference type="EMBL" id="KAL1117285.1"/>
    </source>
</evidence>
<keyword evidence="5" id="KW-1133">Transmembrane helix</keyword>
<organism evidence="11 12">
    <name type="scientific">Ranatra chinensis</name>
    <dbReference type="NCBI Taxonomy" id="642074"/>
    <lineage>
        <taxon>Eukaryota</taxon>
        <taxon>Metazoa</taxon>
        <taxon>Ecdysozoa</taxon>
        <taxon>Arthropoda</taxon>
        <taxon>Hexapoda</taxon>
        <taxon>Insecta</taxon>
        <taxon>Pterygota</taxon>
        <taxon>Neoptera</taxon>
        <taxon>Paraneoptera</taxon>
        <taxon>Hemiptera</taxon>
        <taxon>Heteroptera</taxon>
        <taxon>Panheteroptera</taxon>
        <taxon>Nepomorpha</taxon>
        <taxon>Nepidae</taxon>
        <taxon>Ranatrinae</taxon>
        <taxon>Ranatra</taxon>
    </lineage>
</organism>
<reference evidence="11 12" key="1">
    <citation type="submission" date="2024-07" db="EMBL/GenBank/DDBJ databases">
        <title>Chromosome-level genome assembly of the water stick insect Ranatra chinensis (Heteroptera: Nepidae).</title>
        <authorList>
            <person name="Liu X."/>
        </authorList>
    </citation>
    <scope>NUCLEOTIDE SEQUENCE [LARGE SCALE GENOMIC DNA]</scope>
    <source>
        <strain evidence="11">Cailab_2021Rc</strain>
        <tissue evidence="11">Muscle</tissue>
    </source>
</reference>
<dbReference type="CDD" id="cd21675">
    <property type="entry name" value="SMP_TEX2"/>
    <property type="match status" value="1"/>
</dbReference>
<dbReference type="PANTHER" id="PTHR13466">
    <property type="entry name" value="TEX2 PROTEIN-RELATED"/>
    <property type="match status" value="1"/>
</dbReference>
<accession>A0ABD0Y2S5</accession>
<dbReference type="EMBL" id="JBFDAA010000016">
    <property type="protein sequence ID" value="KAL1117285.1"/>
    <property type="molecule type" value="Genomic_DNA"/>
</dbReference>